<comment type="caution">
    <text evidence="1">The sequence shown here is derived from an EMBL/GenBank/DDBJ whole genome shotgun (WGS) entry which is preliminary data.</text>
</comment>
<gene>
    <name evidence="1" type="ORF">LCGC14_1738070</name>
</gene>
<evidence type="ECO:0008006" key="2">
    <source>
        <dbReference type="Google" id="ProtNLM"/>
    </source>
</evidence>
<dbReference type="Gene3D" id="3.80.10.10">
    <property type="entry name" value="Ribonuclease Inhibitor"/>
    <property type="match status" value="1"/>
</dbReference>
<dbReference type="InterPro" id="IPR032675">
    <property type="entry name" value="LRR_dom_sf"/>
</dbReference>
<sequence>MVPRGERSSNAPDLLDNLQVWHENGYNTRLLHYNLAFSLLRRLSIAGDVKAKKVFKEEVVERYNTGIDSVREYLRKKRYLDNFTIEEFLSLIEDENDRDIIEQLRETYPRIEQINGGLPLLNNNLEIKKGRVSKVKLRGLKLAQIPDCVRNLVYLEHLDLSYNLVEDLPRWIGEF</sequence>
<dbReference type="AlphaFoldDB" id="A0A0F9H7G5"/>
<accession>A0A0F9H7G5</accession>
<name>A0A0F9H7G5_9ZZZZ</name>
<reference evidence="1" key="1">
    <citation type="journal article" date="2015" name="Nature">
        <title>Complex archaea that bridge the gap between prokaryotes and eukaryotes.</title>
        <authorList>
            <person name="Spang A."/>
            <person name="Saw J.H."/>
            <person name="Jorgensen S.L."/>
            <person name="Zaremba-Niedzwiedzka K."/>
            <person name="Martijn J."/>
            <person name="Lind A.E."/>
            <person name="van Eijk R."/>
            <person name="Schleper C."/>
            <person name="Guy L."/>
            <person name="Ettema T.J."/>
        </authorList>
    </citation>
    <scope>NUCLEOTIDE SEQUENCE</scope>
</reference>
<dbReference type="EMBL" id="LAZR01015862">
    <property type="protein sequence ID" value="KKM07029.1"/>
    <property type="molecule type" value="Genomic_DNA"/>
</dbReference>
<evidence type="ECO:0000313" key="1">
    <source>
        <dbReference type="EMBL" id="KKM07029.1"/>
    </source>
</evidence>
<organism evidence="1">
    <name type="scientific">marine sediment metagenome</name>
    <dbReference type="NCBI Taxonomy" id="412755"/>
    <lineage>
        <taxon>unclassified sequences</taxon>
        <taxon>metagenomes</taxon>
        <taxon>ecological metagenomes</taxon>
    </lineage>
</organism>
<proteinExistence type="predicted"/>
<protein>
    <recommendedName>
        <fullName evidence="2">Leucine-rich repeat domain-containing protein</fullName>
    </recommendedName>
</protein>